<gene>
    <name evidence="6" type="ORF">KUV50_15335</name>
</gene>
<protein>
    <submittedName>
        <fullName evidence="6">PQQ-dependent sugar dehydrogenase</fullName>
    </submittedName>
</protein>
<comment type="caution">
    <text evidence="6">The sequence shown here is derived from an EMBL/GenBank/DDBJ whole genome shotgun (WGS) entry which is preliminary data.</text>
</comment>
<dbReference type="InterPro" id="IPR011989">
    <property type="entry name" value="ARM-like"/>
</dbReference>
<name>A0A953HQR2_9BACT</name>
<dbReference type="PANTHER" id="PTHR33546:SF1">
    <property type="entry name" value="LARGE, MULTIFUNCTIONAL SECRETED PROTEIN"/>
    <property type="match status" value="1"/>
</dbReference>
<evidence type="ECO:0000259" key="5">
    <source>
        <dbReference type="PROSITE" id="PS51007"/>
    </source>
</evidence>
<evidence type="ECO:0000313" key="6">
    <source>
        <dbReference type="EMBL" id="MBY5959524.1"/>
    </source>
</evidence>
<dbReference type="Proteomes" id="UP000753961">
    <property type="component" value="Unassembled WGS sequence"/>
</dbReference>
<evidence type="ECO:0000256" key="1">
    <source>
        <dbReference type="ARBA" id="ARBA00022617"/>
    </source>
</evidence>
<dbReference type="InterPro" id="IPR009056">
    <property type="entry name" value="Cyt_c-like_dom"/>
</dbReference>
<evidence type="ECO:0000256" key="3">
    <source>
        <dbReference type="ARBA" id="ARBA00023004"/>
    </source>
</evidence>
<dbReference type="GO" id="GO:0046872">
    <property type="term" value="F:metal ion binding"/>
    <property type="evidence" value="ECO:0007669"/>
    <property type="project" value="UniProtKB-KW"/>
</dbReference>
<dbReference type="InterPro" id="IPR011042">
    <property type="entry name" value="6-blade_b-propeller_TolB-like"/>
</dbReference>
<dbReference type="Gene3D" id="2.120.10.30">
    <property type="entry name" value="TolB, C-terminal domain"/>
    <property type="match status" value="1"/>
</dbReference>
<dbReference type="PANTHER" id="PTHR33546">
    <property type="entry name" value="LARGE, MULTIFUNCTIONAL SECRETED PROTEIN-RELATED"/>
    <property type="match status" value="1"/>
</dbReference>
<dbReference type="RefSeq" id="WP_222581061.1">
    <property type="nucleotide sequence ID" value="NZ_JAHVHU010000015.1"/>
</dbReference>
<reference evidence="6" key="1">
    <citation type="submission" date="2021-06" db="EMBL/GenBank/DDBJ databases">
        <title>44 bacteria genomes isolated from Dapeng, Shenzhen.</title>
        <authorList>
            <person name="Zheng W."/>
            <person name="Yu S."/>
            <person name="Huang Y."/>
        </authorList>
    </citation>
    <scope>NUCLEOTIDE SEQUENCE</scope>
    <source>
        <strain evidence="6">DP5N28-2</strain>
    </source>
</reference>
<dbReference type="InterPro" id="IPR011041">
    <property type="entry name" value="Quinoprot_gluc/sorb_DH_b-prop"/>
</dbReference>
<dbReference type="EMBL" id="JAHVHU010000015">
    <property type="protein sequence ID" value="MBY5959524.1"/>
    <property type="molecule type" value="Genomic_DNA"/>
</dbReference>
<evidence type="ECO:0000313" key="7">
    <source>
        <dbReference type="Proteomes" id="UP000753961"/>
    </source>
</evidence>
<dbReference type="InterPro" id="IPR016024">
    <property type="entry name" value="ARM-type_fold"/>
</dbReference>
<keyword evidence="1 4" id="KW-0349">Heme</keyword>
<proteinExistence type="predicted"/>
<organism evidence="6 7">
    <name type="scientific">Membranihabitans marinus</name>
    <dbReference type="NCBI Taxonomy" id="1227546"/>
    <lineage>
        <taxon>Bacteria</taxon>
        <taxon>Pseudomonadati</taxon>
        <taxon>Bacteroidota</taxon>
        <taxon>Saprospiria</taxon>
        <taxon>Saprospirales</taxon>
        <taxon>Saprospiraceae</taxon>
        <taxon>Membranihabitans</taxon>
    </lineage>
</organism>
<dbReference type="PROSITE" id="PS51007">
    <property type="entry name" value="CYTC"/>
    <property type="match status" value="1"/>
</dbReference>
<keyword evidence="2 4" id="KW-0479">Metal-binding</keyword>
<dbReference type="SUPFAM" id="SSF48371">
    <property type="entry name" value="ARM repeat"/>
    <property type="match status" value="1"/>
</dbReference>
<dbReference type="SUPFAM" id="SSF46626">
    <property type="entry name" value="Cytochrome c"/>
    <property type="match status" value="1"/>
</dbReference>
<sequence>MLQRKNKIWTSLVFIFMGVLLWQKCQDRHSEPTEDVSKDLNVEVLIKEPDIINPMTMAVDDEGSIYVSLSHTYRYGKEGSPYDSVSNPIKKILLDEQGELQNIITVAEGFQDPVMGIAIDEDQLFITNLNQISVVKLDENDRVEHTETLIRDNTTPWNPFGMYRVIIGPDDKLWFSVADRPSSAPVVLTGTDGKTVRLSGQSGGILRCDRDGANLEVMVEGLRAPYAFEVDPWGHLWVISNGEGSPNIYFEAIFGMDYGYHSRDVTYNWLAGKTTLSPPVVDMGAGANTATLTYRSIHFSEKYVGDVFMSNWGNHGFNPSNRVIKRIPGSDMTQMRYAESAGTGHVFFAPVHDSLFRPTDIKLLPDGRLLISDWQGRDDESNRLGRIYRISYKKPVHKNGFDDLDNLKNIVTQNEPIDLLDHPNHWVRRQVIKYWAQAGSIPFHDFKALLAGGSAVASANALWILTQRSESTAEKLMEEALTHEDARVRAMAIRQLRQKAGLGLVRKNNSGPGRDSNFGSKDHLDSLMRPFLQDPAVEVRMEAALALFYPSDIVSGLKQAAELAEDKYSMYRIGFELGKFCDRSELEQLPAVFDDSRQFILGVCGETILHRRPELSDVIKAWGIPALKYQDQAEQLVEQVRTGTTIEISKEKRMVLNRLNEYPIIDTIFQDFILECLSDENAGVKKAALRAVRNGAFEREDLVEQTLWIWNNSSDSLVRMEALYTIGSFSGKYNLDWSAIMEESTENIVVTALRVLRTLDGDIGRTDSLERTLKKIYHQMPRLSDEILLTNRAMGFAPMEGDKDDNDQKGNQLKHIYSEIYHQIDNASAARGELLFHSKAAACSSCHATSESIKLKKIGPNLSGLGGATQPQYLVESILEPGKVIKTGYRMERIETTSDEIWIGIPENNGNEVIIHTLGDTVLQLDQSEIISRRKIEASIMPGGYQGRMTILELSDLVKYLMSLKSDGIN</sequence>
<dbReference type="GO" id="GO:0009055">
    <property type="term" value="F:electron transfer activity"/>
    <property type="evidence" value="ECO:0007669"/>
    <property type="project" value="InterPro"/>
</dbReference>
<dbReference type="Pfam" id="PF23500">
    <property type="entry name" value="DUF7133"/>
    <property type="match status" value="1"/>
</dbReference>
<dbReference type="SUPFAM" id="SSF50952">
    <property type="entry name" value="Soluble quinoprotein glucose dehydrogenase"/>
    <property type="match status" value="1"/>
</dbReference>
<dbReference type="GO" id="GO:0020037">
    <property type="term" value="F:heme binding"/>
    <property type="evidence" value="ECO:0007669"/>
    <property type="project" value="InterPro"/>
</dbReference>
<dbReference type="Gene3D" id="1.10.760.10">
    <property type="entry name" value="Cytochrome c-like domain"/>
    <property type="match status" value="1"/>
</dbReference>
<feature type="domain" description="Cytochrome c" evidence="5">
    <location>
        <begin position="827"/>
        <end position="965"/>
    </location>
</feature>
<accession>A0A953HQR2</accession>
<dbReference type="InterPro" id="IPR055557">
    <property type="entry name" value="DUF7133"/>
</dbReference>
<dbReference type="InterPro" id="IPR036909">
    <property type="entry name" value="Cyt_c-like_dom_sf"/>
</dbReference>
<evidence type="ECO:0000256" key="4">
    <source>
        <dbReference type="PROSITE-ProRule" id="PRU00433"/>
    </source>
</evidence>
<evidence type="ECO:0000256" key="2">
    <source>
        <dbReference type="ARBA" id="ARBA00022723"/>
    </source>
</evidence>
<dbReference type="Gene3D" id="1.25.10.10">
    <property type="entry name" value="Leucine-rich Repeat Variant"/>
    <property type="match status" value="1"/>
</dbReference>
<dbReference type="AlphaFoldDB" id="A0A953HQR2"/>
<keyword evidence="7" id="KW-1185">Reference proteome</keyword>
<keyword evidence="3 4" id="KW-0408">Iron</keyword>